<feature type="region of interest" description="Disordered" evidence="1">
    <location>
        <begin position="63"/>
        <end position="82"/>
    </location>
</feature>
<protein>
    <submittedName>
        <fullName evidence="2">Uncharacterized protein</fullName>
    </submittedName>
</protein>
<dbReference type="OrthoDB" id="9898186at2"/>
<dbReference type="AlphaFoldDB" id="A0A2A2F3A3"/>
<evidence type="ECO:0000313" key="3">
    <source>
        <dbReference type="Proteomes" id="UP000217771"/>
    </source>
</evidence>
<reference evidence="2 3" key="1">
    <citation type="submission" date="2017-08" db="EMBL/GenBank/DDBJ databases">
        <title>Halomonas alkalisoli sp. nov., isolated from saline alkaline soil.</title>
        <authorList>
            <person name="Wang D."/>
            <person name="Zhang G."/>
        </authorList>
    </citation>
    <scope>NUCLEOTIDE SEQUENCE [LARGE SCALE GENOMIC DNA]</scope>
    <source>
        <strain evidence="2 3">WRN001</strain>
    </source>
</reference>
<accession>A0A2A2F3A3</accession>
<dbReference type="EMBL" id="NSKB01000001">
    <property type="protein sequence ID" value="PAU79184.1"/>
    <property type="molecule type" value="Genomic_DNA"/>
</dbReference>
<evidence type="ECO:0000256" key="1">
    <source>
        <dbReference type="SAM" id="MobiDB-lite"/>
    </source>
</evidence>
<dbReference type="Proteomes" id="UP000217771">
    <property type="component" value="Unassembled WGS sequence"/>
</dbReference>
<proteinExistence type="predicted"/>
<gene>
    <name evidence="2" type="ORF">CK498_02110</name>
</gene>
<evidence type="ECO:0000313" key="2">
    <source>
        <dbReference type="EMBL" id="PAU79184.1"/>
    </source>
</evidence>
<dbReference type="RefSeq" id="WP_095619197.1">
    <property type="nucleotide sequence ID" value="NZ_NSKB01000001.1"/>
</dbReference>
<organism evidence="2 3">
    <name type="scientific">Halomonas salipaludis</name>
    <dbReference type="NCBI Taxonomy" id="2032625"/>
    <lineage>
        <taxon>Bacteria</taxon>
        <taxon>Pseudomonadati</taxon>
        <taxon>Pseudomonadota</taxon>
        <taxon>Gammaproteobacteria</taxon>
        <taxon>Oceanospirillales</taxon>
        <taxon>Halomonadaceae</taxon>
        <taxon>Halomonas</taxon>
    </lineage>
</organism>
<name>A0A2A2F3A3_9GAMM</name>
<comment type="caution">
    <text evidence="2">The sequence shown here is derived from an EMBL/GenBank/DDBJ whole genome shotgun (WGS) entry which is preliminary data.</text>
</comment>
<keyword evidence="3" id="KW-1185">Reference proteome</keyword>
<sequence>MSKLSHDGPTTYHIHIPLHVLLSYSDKKLGEIVTHPDGVQAARAELREMQLMGMTVLAAGKCDNKNPDGSCAGHPSATKEAA</sequence>